<accession>A0ABT1E381</accession>
<evidence type="ECO:0000313" key="7">
    <source>
        <dbReference type="EMBL" id="MCO8277593.1"/>
    </source>
</evidence>
<evidence type="ECO:0000259" key="6">
    <source>
        <dbReference type="PROSITE" id="PS51884"/>
    </source>
</evidence>
<dbReference type="InterPro" id="IPR005528">
    <property type="entry name" value="ChpA-H"/>
</dbReference>
<evidence type="ECO:0000256" key="3">
    <source>
        <dbReference type="ARBA" id="ARBA00023087"/>
    </source>
</evidence>
<feature type="domain" description="Chaplin" evidence="6">
    <location>
        <begin position="280"/>
        <end position="320"/>
    </location>
</feature>
<gene>
    <name evidence="7" type="ORF">M1L60_44150</name>
</gene>
<dbReference type="EMBL" id="JAMYJR010000061">
    <property type="protein sequence ID" value="MCO8277593.1"/>
    <property type="molecule type" value="Genomic_DNA"/>
</dbReference>
<sequence>MKTWVRKTLSVGVLAAGALLFAPGAAHADSRQVTGSNVGALNGTQIAVPVQVPINVVGNSLGILGVADARGAGVNNLEHGRRGDRGPRAVQATGSNFGLLNGTQAYLPVTVPVNVVGNAAAIGGFASAQGAGVNRTESTNHRDDRRWDSPNQFTGSNFGVGNGTQIYAPVDVPINVCGNSLAILGFAQSSAVCANDTSGHRGHRGFGRNESGRGGHGGTQVTGSNFGIANGTQLLAPISLPLNLAGNSAALLGSSSSRAVAVNESARDRGDDITQATGSNFGILNGTQIAVPISVPINACGNALGVLGAAQSSAACVNDRGGRSFRGFGDDDFDGDHGHGRPGHHHGDKDWDDNDGDHGDVDDDKYKGDGGVRGDQKDYSDDVAEEPADDLADDTDEEPAANDDGYVSPAATGSKTKSTGGRESASLSTVTDTVGGLGLLNTLR</sequence>
<feature type="domain" description="Chaplin" evidence="6">
    <location>
        <begin position="157"/>
        <end position="197"/>
    </location>
</feature>
<proteinExistence type="predicted"/>
<feature type="chain" id="PRO_5045956309" evidence="5">
    <location>
        <begin position="29"/>
        <end position="444"/>
    </location>
</feature>
<feature type="compositionally biased region" description="Basic and acidic residues" evidence="4">
    <location>
        <begin position="356"/>
        <end position="380"/>
    </location>
</feature>
<protein>
    <submittedName>
        <fullName evidence="7">Chaplin</fullName>
    </submittedName>
</protein>
<feature type="domain" description="Chaplin" evidence="6">
    <location>
        <begin position="96"/>
        <end position="136"/>
    </location>
</feature>
<keyword evidence="3" id="KW-0034">Amyloid</keyword>
<feature type="compositionally biased region" description="Basic and acidic residues" evidence="4">
    <location>
        <begin position="335"/>
        <end position="349"/>
    </location>
</feature>
<dbReference type="RefSeq" id="WP_253243601.1">
    <property type="nucleotide sequence ID" value="NZ_JAMYJR010000061.1"/>
</dbReference>
<evidence type="ECO:0000256" key="1">
    <source>
        <dbReference type="ARBA" id="ARBA00022512"/>
    </source>
</evidence>
<evidence type="ECO:0000256" key="4">
    <source>
        <dbReference type="SAM" id="MobiDB-lite"/>
    </source>
</evidence>
<keyword evidence="1" id="KW-0134">Cell wall</keyword>
<keyword evidence="1" id="KW-0964">Secreted</keyword>
<name>A0ABT1E381_9ACTN</name>
<feature type="signal peptide" evidence="5">
    <location>
        <begin position="1"/>
        <end position="28"/>
    </location>
</feature>
<keyword evidence="2" id="KW-0130">Cell adhesion</keyword>
<keyword evidence="5" id="KW-0732">Signal</keyword>
<dbReference type="PROSITE" id="PS51884">
    <property type="entry name" value="CHAPLIN"/>
    <property type="match status" value="3"/>
</dbReference>
<evidence type="ECO:0000313" key="8">
    <source>
        <dbReference type="Proteomes" id="UP001523369"/>
    </source>
</evidence>
<comment type="caution">
    <text evidence="7">The sequence shown here is derived from an EMBL/GenBank/DDBJ whole genome shotgun (WGS) entry which is preliminary data.</text>
</comment>
<keyword evidence="8" id="KW-1185">Reference proteome</keyword>
<evidence type="ECO:0000256" key="2">
    <source>
        <dbReference type="ARBA" id="ARBA00022889"/>
    </source>
</evidence>
<organism evidence="7 8">
    <name type="scientific">Paractinoplanes aksuensis</name>
    <dbReference type="NCBI Taxonomy" id="2939490"/>
    <lineage>
        <taxon>Bacteria</taxon>
        <taxon>Bacillati</taxon>
        <taxon>Actinomycetota</taxon>
        <taxon>Actinomycetes</taxon>
        <taxon>Micromonosporales</taxon>
        <taxon>Micromonosporaceae</taxon>
        <taxon>Paractinoplanes</taxon>
    </lineage>
</organism>
<feature type="region of interest" description="Disordered" evidence="4">
    <location>
        <begin position="333"/>
        <end position="444"/>
    </location>
</feature>
<dbReference type="Proteomes" id="UP001523369">
    <property type="component" value="Unassembled WGS sequence"/>
</dbReference>
<feature type="compositionally biased region" description="Polar residues" evidence="4">
    <location>
        <begin position="411"/>
        <end position="432"/>
    </location>
</feature>
<reference evidence="7 8" key="1">
    <citation type="submission" date="2022-06" db="EMBL/GenBank/DDBJ databases">
        <title>New Species of the Genus Actinoplanes, ActinopZanes ferrugineus.</title>
        <authorList>
            <person name="Ding P."/>
        </authorList>
    </citation>
    <scope>NUCLEOTIDE SEQUENCE [LARGE SCALE GENOMIC DNA]</scope>
    <source>
        <strain evidence="7 8">TRM88003</strain>
    </source>
</reference>
<evidence type="ECO:0000256" key="5">
    <source>
        <dbReference type="SAM" id="SignalP"/>
    </source>
</evidence>
<feature type="compositionally biased region" description="Acidic residues" evidence="4">
    <location>
        <begin position="381"/>
        <end position="401"/>
    </location>
</feature>
<dbReference type="Pfam" id="PF03777">
    <property type="entry name" value="ChpA-C"/>
    <property type="match status" value="4"/>
</dbReference>